<accession>A0A397PCN2</accession>
<reference evidence="1 2" key="1">
    <citation type="submission" date="2018-08" db="EMBL/GenBank/DDBJ databases">
        <title>Genomic Encyclopedia of Type Strains, Phase IV (KMG-IV): sequencing the most valuable type-strain genomes for metagenomic binning, comparative biology and taxonomic classification.</title>
        <authorList>
            <person name="Goeker M."/>
        </authorList>
    </citation>
    <scope>NUCLEOTIDE SEQUENCE [LARGE SCALE GENOMIC DNA]</scope>
    <source>
        <strain evidence="1 2">DSM 25527</strain>
    </source>
</reference>
<dbReference type="RefSeq" id="WP_245968262.1">
    <property type="nucleotide sequence ID" value="NZ_QXDC01000002.1"/>
</dbReference>
<keyword evidence="2" id="KW-1185">Reference proteome</keyword>
<sequence>MICYQADMGDDLDDILAQAECPRCGREFSIRYRTLRLERTVDCPGCGVTIRPIDDTPIGAVQKLIDEAGGDA</sequence>
<proteinExistence type="predicted"/>
<protein>
    <submittedName>
        <fullName evidence="1">Uncharacterized protein</fullName>
    </submittedName>
</protein>
<comment type="caution">
    <text evidence="1">The sequence shown here is derived from an EMBL/GenBank/DDBJ whole genome shotgun (WGS) entry which is preliminary data.</text>
</comment>
<dbReference type="EMBL" id="QXDC01000002">
    <property type="protein sequence ID" value="RIA46728.1"/>
    <property type="molecule type" value="Genomic_DNA"/>
</dbReference>
<evidence type="ECO:0000313" key="2">
    <source>
        <dbReference type="Proteomes" id="UP000266568"/>
    </source>
</evidence>
<evidence type="ECO:0000313" key="1">
    <source>
        <dbReference type="EMBL" id="RIA46728.1"/>
    </source>
</evidence>
<gene>
    <name evidence="1" type="ORF">DFR49_1281</name>
</gene>
<organism evidence="1 2">
    <name type="scientific">Hephaestia caeni</name>
    <dbReference type="NCBI Taxonomy" id="645617"/>
    <lineage>
        <taxon>Bacteria</taxon>
        <taxon>Pseudomonadati</taxon>
        <taxon>Pseudomonadota</taxon>
        <taxon>Alphaproteobacteria</taxon>
        <taxon>Sphingomonadales</taxon>
        <taxon>Sphingomonadaceae</taxon>
        <taxon>Hephaestia</taxon>
    </lineage>
</organism>
<name>A0A397PCN2_9SPHN</name>
<dbReference type="Proteomes" id="UP000266568">
    <property type="component" value="Unassembled WGS sequence"/>
</dbReference>
<dbReference type="Gene3D" id="2.20.28.160">
    <property type="match status" value="1"/>
</dbReference>
<dbReference type="AlphaFoldDB" id="A0A397PCN2"/>